<dbReference type="GO" id="GO:0016747">
    <property type="term" value="F:acyltransferase activity, transferring groups other than amino-acyl groups"/>
    <property type="evidence" value="ECO:0007669"/>
    <property type="project" value="InterPro"/>
</dbReference>
<evidence type="ECO:0000313" key="5">
    <source>
        <dbReference type="Proteomes" id="UP000297983"/>
    </source>
</evidence>
<dbReference type="Proteomes" id="UP000297983">
    <property type="component" value="Unassembled WGS sequence"/>
</dbReference>
<dbReference type="InterPro" id="IPR050832">
    <property type="entry name" value="Bact_Acetyltransf"/>
</dbReference>
<dbReference type="InterPro" id="IPR000182">
    <property type="entry name" value="GNAT_dom"/>
</dbReference>
<accession>A0A4R9AYE4</accession>
<evidence type="ECO:0000313" key="4">
    <source>
        <dbReference type="EMBL" id="TFD72685.1"/>
    </source>
</evidence>
<dbReference type="SUPFAM" id="SSF55729">
    <property type="entry name" value="Acyl-CoA N-acyltransferases (Nat)"/>
    <property type="match status" value="1"/>
</dbReference>
<comment type="caution">
    <text evidence="4">The sequence shown here is derived from an EMBL/GenBank/DDBJ whole genome shotgun (WGS) entry which is preliminary data.</text>
</comment>
<dbReference type="Pfam" id="PF00583">
    <property type="entry name" value="Acetyltransf_1"/>
    <property type="match status" value="1"/>
</dbReference>
<dbReference type="InterPro" id="IPR016181">
    <property type="entry name" value="Acyl_CoA_acyltransferase"/>
</dbReference>
<dbReference type="CDD" id="cd04301">
    <property type="entry name" value="NAT_SF"/>
    <property type="match status" value="1"/>
</dbReference>
<keyword evidence="1 4" id="KW-0808">Transferase</keyword>
<name>A0A4R9AYE4_9MICO</name>
<organism evidence="4 5">
    <name type="scientific">Cryobacterium gelidum</name>
    <dbReference type="NCBI Taxonomy" id="1259164"/>
    <lineage>
        <taxon>Bacteria</taxon>
        <taxon>Bacillati</taxon>
        <taxon>Actinomycetota</taxon>
        <taxon>Actinomycetes</taxon>
        <taxon>Micrococcales</taxon>
        <taxon>Microbacteriaceae</taxon>
        <taxon>Cryobacterium</taxon>
    </lineage>
</organism>
<dbReference type="RefSeq" id="WP_134550861.1">
    <property type="nucleotide sequence ID" value="NZ_SOHL01000008.1"/>
</dbReference>
<gene>
    <name evidence="4" type="ORF">E3T50_05030</name>
</gene>
<evidence type="ECO:0000256" key="2">
    <source>
        <dbReference type="ARBA" id="ARBA00023315"/>
    </source>
</evidence>
<dbReference type="AlphaFoldDB" id="A0A4R9AYE4"/>
<reference evidence="4 5" key="1">
    <citation type="submission" date="2019-03" db="EMBL/GenBank/DDBJ databases">
        <title>Genomics of glacier-inhabiting Cryobacterium strains.</title>
        <authorList>
            <person name="Liu Q."/>
            <person name="Xin Y.-H."/>
        </authorList>
    </citation>
    <scope>NUCLEOTIDE SEQUENCE [LARGE SCALE GENOMIC DNA]</scope>
    <source>
        <strain evidence="4 5">Hz16</strain>
    </source>
</reference>
<dbReference type="EMBL" id="SOHL01000008">
    <property type="protein sequence ID" value="TFD72685.1"/>
    <property type="molecule type" value="Genomic_DNA"/>
</dbReference>
<keyword evidence="5" id="KW-1185">Reference proteome</keyword>
<sequence>MWKTFVRQATADNLELLETIENEADALFATVFSIVGWRTARSYVEPSQQGGFILVACDDPGSNPIGFAHVLEVPGSNRLEQLSVRPSAAHRGHGRALVEAVKRESRLRGCKRVTLRTFADVPRNAPFYSSWGFLEHDPDSDFLRDQLLAEQKRELGYGRRIQMNFDLTDELPR</sequence>
<dbReference type="PROSITE" id="PS51186">
    <property type="entry name" value="GNAT"/>
    <property type="match status" value="1"/>
</dbReference>
<dbReference type="PANTHER" id="PTHR43877">
    <property type="entry name" value="AMINOALKYLPHOSPHONATE N-ACETYLTRANSFERASE-RELATED-RELATED"/>
    <property type="match status" value="1"/>
</dbReference>
<protein>
    <submittedName>
        <fullName evidence="4">GNAT family N-acetyltransferase</fullName>
    </submittedName>
</protein>
<proteinExistence type="predicted"/>
<dbReference type="Gene3D" id="3.40.630.30">
    <property type="match status" value="1"/>
</dbReference>
<evidence type="ECO:0000256" key="1">
    <source>
        <dbReference type="ARBA" id="ARBA00022679"/>
    </source>
</evidence>
<evidence type="ECO:0000259" key="3">
    <source>
        <dbReference type="PROSITE" id="PS51186"/>
    </source>
</evidence>
<feature type="domain" description="N-acetyltransferase" evidence="3">
    <location>
        <begin position="4"/>
        <end position="154"/>
    </location>
</feature>
<keyword evidence="2" id="KW-0012">Acyltransferase</keyword>